<feature type="domain" description="Zn(2)-C6 fungal-type" evidence="6">
    <location>
        <begin position="28"/>
        <end position="60"/>
    </location>
</feature>
<dbReference type="InterPro" id="IPR001138">
    <property type="entry name" value="Zn2Cys6_DnaBD"/>
</dbReference>
<accession>A0A2V1DS91</accession>
<evidence type="ECO:0000256" key="4">
    <source>
        <dbReference type="ARBA" id="ARBA00023163"/>
    </source>
</evidence>
<keyword evidence="4" id="KW-0804">Transcription</keyword>
<organism evidence="7 8">
    <name type="scientific">Periconia macrospinosa</name>
    <dbReference type="NCBI Taxonomy" id="97972"/>
    <lineage>
        <taxon>Eukaryota</taxon>
        <taxon>Fungi</taxon>
        <taxon>Dikarya</taxon>
        <taxon>Ascomycota</taxon>
        <taxon>Pezizomycotina</taxon>
        <taxon>Dothideomycetes</taxon>
        <taxon>Pleosporomycetidae</taxon>
        <taxon>Pleosporales</taxon>
        <taxon>Massarineae</taxon>
        <taxon>Periconiaceae</taxon>
        <taxon>Periconia</taxon>
    </lineage>
</organism>
<evidence type="ECO:0000313" key="8">
    <source>
        <dbReference type="Proteomes" id="UP000244855"/>
    </source>
</evidence>
<comment type="subcellular location">
    <subcellularLocation>
        <location evidence="1">Nucleus</location>
    </subcellularLocation>
</comment>
<keyword evidence="2" id="KW-0805">Transcription regulation</keyword>
<dbReference type="InterPro" id="IPR036864">
    <property type="entry name" value="Zn2-C6_fun-type_DNA-bd_sf"/>
</dbReference>
<keyword evidence="5" id="KW-0539">Nucleus</keyword>
<dbReference type="SUPFAM" id="SSF57701">
    <property type="entry name" value="Zn2/Cys6 DNA-binding domain"/>
    <property type="match status" value="1"/>
</dbReference>
<dbReference type="PANTHER" id="PTHR31845:SF17">
    <property type="entry name" value="ZN(II)2CYS6 TRANSCRIPTION FACTOR (EUROFUNG)"/>
    <property type="match status" value="1"/>
</dbReference>
<dbReference type="Gene3D" id="4.10.240.10">
    <property type="entry name" value="Zn(2)-C6 fungal-type DNA-binding domain"/>
    <property type="match status" value="1"/>
</dbReference>
<evidence type="ECO:0000256" key="3">
    <source>
        <dbReference type="ARBA" id="ARBA00023125"/>
    </source>
</evidence>
<evidence type="ECO:0000256" key="5">
    <source>
        <dbReference type="ARBA" id="ARBA00023242"/>
    </source>
</evidence>
<proteinExistence type="predicted"/>
<keyword evidence="8" id="KW-1185">Reference proteome</keyword>
<dbReference type="AlphaFoldDB" id="A0A2V1DS91"/>
<sequence length="619" mass="69381">MAASSAAARFRDTFGDRKPPDITRRITACVACRKLKIKCHMSHSKPPCTRCKARGLSCTVNKSIQMILEDDLTWKEGMENRVKALEQLLVANGVPNLDSLGGQRTPDLEVENQPGIFNQTFHKVNDAPPPLAILNGPDSPPDVTLNLSCSLGAFPGSSMTGQPSNDRGETRKTNIDLISRGCITETVARELFEYYHQNLDKYIYNLLKQNGTLREIRNRSSLLTAAVCAVSAFSSASQHYESCLKAFTDEVTGELFSTDHTFDEIRALCIGSFWLSDISMALCGLAVRFGSELNLHRCITKMPHTDPKCHERTQLYFLVFICDHHCSLKHGRPPMTRSFRSLKHPRTLLQSRFSSDADRILICHLELWSISDRVFELFGADVNSQFNTARITEIERPNDFLNDWRHEWNDAFHSKEQPDKFIVPILDMHYYSAKLCLFALVFRGPSPDPSEAGVDTAMAARHAVENAISFMRCAVASGEDILKWPSYFITIIAFSSIFLLRVSSHGPSSFLGSRTDLLMPLQELLHLLNAQNVKLHANHFLAVIKNGLNAAIGTHITSGQNTQEWNQDVQPPLQEFDFQLLPEDIFGLASAQNIDWNAFPANFETEFHASWDGDTGSSL</sequence>
<dbReference type="PROSITE" id="PS50048">
    <property type="entry name" value="ZN2_CY6_FUNGAL_2"/>
    <property type="match status" value="1"/>
</dbReference>
<keyword evidence="3" id="KW-0238">DNA-binding</keyword>
<dbReference type="GO" id="GO:0005634">
    <property type="term" value="C:nucleus"/>
    <property type="evidence" value="ECO:0007669"/>
    <property type="project" value="UniProtKB-SubCell"/>
</dbReference>
<dbReference type="InterPro" id="IPR051089">
    <property type="entry name" value="prtT"/>
</dbReference>
<dbReference type="PROSITE" id="PS00463">
    <property type="entry name" value="ZN2_CY6_FUNGAL_1"/>
    <property type="match status" value="1"/>
</dbReference>
<evidence type="ECO:0000259" key="6">
    <source>
        <dbReference type="PROSITE" id="PS50048"/>
    </source>
</evidence>
<evidence type="ECO:0000256" key="2">
    <source>
        <dbReference type="ARBA" id="ARBA00023015"/>
    </source>
</evidence>
<dbReference type="CDD" id="cd12148">
    <property type="entry name" value="fungal_TF_MHR"/>
    <property type="match status" value="1"/>
</dbReference>
<reference evidence="7 8" key="1">
    <citation type="journal article" date="2018" name="Sci. Rep.">
        <title>Comparative genomics provides insights into the lifestyle and reveals functional heterogeneity of dark septate endophytic fungi.</title>
        <authorList>
            <person name="Knapp D.G."/>
            <person name="Nemeth J.B."/>
            <person name="Barry K."/>
            <person name="Hainaut M."/>
            <person name="Henrissat B."/>
            <person name="Johnson J."/>
            <person name="Kuo A."/>
            <person name="Lim J.H.P."/>
            <person name="Lipzen A."/>
            <person name="Nolan M."/>
            <person name="Ohm R.A."/>
            <person name="Tamas L."/>
            <person name="Grigoriev I.V."/>
            <person name="Spatafora J.W."/>
            <person name="Nagy L.G."/>
            <person name="Kovacs G.M."/>
        </authorList>
    </citation>
    <scope>NUCLEOTIDE SEQUENCE [LARGE SCALE GENOMIC DNA]</scope>
    <source>
        <strain evidence="7 8">DSE2036</strain>
    </source>
</reference>
<dbReference type="CDD" id="cd00067">
    <property type="entry name" value="GAL4"/>
    <property type="match status" value="1"/>
</dbReference>
<dbReference type="GO" id="GO:0008270">
    <property type="term" value="F:zinc ion binding"/>
    <property type="evidence" value="ECO:0007669"/>
    <property type="project" value="InterPro"/>
</dbReference>
<dbReference type="Proteomes" id="UP000244855">
    <property type="component" value="Unassembled WGS sequence"/>
</dbReference>
<dbReference type="OrthoDB" id="4060227at2759"/>
<dbReference type="EMBL" id="KZ805364">
    <property type="protein sequence ID" value="PVI01027.1"/>
    <property type="molecule type" value="Genomic_DNA"/>
</dbReference>
<evidence type="ECO:0000313" key="7">
    <source>
        <dbReference type="EMBL" id="PVI01027.1"/>
    </source>
</evidence>
<protein>
    <recommendedName>
        <fullName evidence="6">Zn(2)-C6 fungal-type domain-containing protein</fullName>
    </recommendedName>
</protein>
<gene>
    <name evidence="7" type="ORF">DM02DRAFT_591890</name>
</gene>
<name>A0A2V1DS91_9PLEO</name>
<dbReference type="Pfam" id="PF00172">
    <property type="entry name" value="Zn_clus"/>
    <property type="match status" value="1"/>
</dbReference>
<dbReference type="GO" id="GO:0000976">
    <property type="term" value="F:transcription cis-regulatory region binding"/>
    <property type="evidence" value="ECO:0007669"/>
    <property type="project" value="TreeGrafter"/>
</dbReference>
<evidence type="ECO:0000256" key="1">
    <source>
        <dbReference type="ARBA" id="ARBA00004123"/>
    </source>
</evidence>
<dbReference type="GO" id="GO:0000981">
    <property type="term" value="F:DNA-binding transcription factor activity, RNA polymerase II-specific"/>
    <property type="evidence" value="ECO:0007669"/>
    <property type="project" value="InterPro"/>
</dbReference>
<dbReference type="PANTHER" id="PTHR31845">
    <property type="entry name" value="FINGER DOMAIN PROTEIN, PUTATIVE-RELATED"/>
    <property type="match status" value="1"/>
</dbReference>
<dbReference type="SMART" id="SM00066">
    <property type="entry name" value="GAL4"/>
    <property type="match status" value="1"/>
</dbReference>